<evidence type="ECO:0000313" key="3">
    <source>
        <dbReference type="Proteomes" id="UP000541558"/>
    </source>
</evidence>
<keyword evidence="3" id="KW-1185">Reference proteome</keyword>
<protein>
    <submittedName>
        <fullName evidence="2">Uncharacterized protein</fullName>
    </submittedName>
</protein>
<dbReference type="PANTHER" id="PTHR40788">
    <property type="entry name" value="CLR5 DOMAIN-CONTAINING PROTEIN-RELATED"/>
    <property type="match status" value="1"/>
</dbReference>
<dbReference type="EMBL" id="JAACJK010000163">
    <property type="protein sequence ID" value="KAF5325642.1"/>
    <property type="molecule type" value="Genomic_DNA"/>
</dbReference>
<dbReference type="AlphaFoldDB" id="A0A8H5BNY3"/>
<dbReference type="GO" id="GO:0003729">
    <property type="term" value="F:mRNA binding"/>
    <property type="evidence" value="ECO:0007669"/>
    <property type="project" value="InterPro"/>
</dbReference>
<feature type="compositionally biased region" description="Low complexity" evidence="1">
    <location>
        <begin position="551"/>
        <end position="565"/>
    </location>
</feature>
<dbReference type="PANTHER" id="PTHR40788:SF1">
    <property type="entry name" value="IPA PROTEIN"/>
    <property type="match status" value="1"/>
</dbReference>
<feature type="compositionally biased region" description="Basic and acidic residues" evidence="1">
    <location>
        <begin position="19"/>
        <end position="33"/>
    </location>
</feature>
<feature type="compositionally biased region" description="Acidic residues" evidence="1">
    <location>
        <begin position="475"/>
        <end position="503"/>
    </location>
</feature>
<feature type="compositionally biased region" description="Low complexity" evidence="1">
    <location>
        <begin position="670"/>
        <end position="685"/>
    </location>
</feature>
<evidence type="ECO:0000256" key="1">
    <source>
        <dbReference type="SAM" id="MobiDB-lite"/>
    </source>
</evidence>
<dbReference type="SUPFAM" id="SSF48371">
    <property type="entry name" value="ARM repeat"/>
    <property type="match status" value="1"/>
</dbReference>
<dbReference type="Proteomes" id="UP000541558">
    <property type="component" value="Unassembled WGS sequence"/>
</dbReference>
<evidence type="ECO:0000313" key="2">
    <source>
        <dbReference type="EMBL" id="KAF5325642.1"/>
    </source>
</evidence>
<sequence>MPPKKAGSSAKTQALTRTGPKEVISHPSEAKKHREYVEKPTTTRALVLRNGKHGAMGAGELFMSNRITGKEKLDLLAEELIEKMKQAVLTPFRLDQSLRIAESKFHEFLDDIADLRDPQLFRYVIEDEIIARTPVGTEPRRNATAVAVIVGTRVHNTYMVASAWRIITDNLKRLAREGVTDSNIKTKLKTDDALRQRYLVLYDMVGKLVDIFHKRVSVLATTSPYYSKYFKARPADYTGTGDPELGFDLDDKKVRAITSSFLDCIIVELLLPGSKIPSNVLYQLLQDVLQESPNQAKRFTQSLWNAIGDLSFAVQLQTILEAAIVGPDEKTWKEEPRSMPEEFEKWVDAYLVSLKATENNKNWKDTIFPLVSTRKKDVLDNMWKTINLNYKSYTGEDIDSVWQLTGAFNVTPQWSSYYIPHLAEDSDAEDDAPDGMPLLTNRPKGKRKPLALTATGEPYDSGDSMPALQSISNSSEEDLDSDEESDDDEEDYESESDGYDEDQEDTLRDMLREAMDAAHDVDWFESTKDAQPSDLDPFKAAEERKGNPFMNLLGSLRGRFLSSNSKLKAETQRTEPRRGAFRATRSGAPKEVPKGAPPKPTKEGEKDSQKTTMEEVEDEDADVGAGTGPSKKKKKKKSNKKKKAAGAGEGEPASPELAHATPQPTPAKPKAPATPASPSAAAATPNFNIPVGATQAASGHSYLKQLNTDFQQKAKIKTRADHASLFSTNTTEEGGSAGGLFSKVKSAFGGKTEGSQDSKNAKYTWFSRLSKKATDSMHQLLRTGEDAGKQPSPMKWETFLKLMREMGFEYDPSTAGSSVRFDPPNQKDSSITIHKPHPDSTLSPIQLIKIGKRLKRYYGWNEEDFIKATNTASAAN</sequence>
<feature type="compositionally biased region" description="Low complexity" evidence="1">
    <location>
        <begin position="650"/>
        <end position="662"/>
    </location>
</feature>
<dbReference type="InterPro" id="IPR016024">
    <property type="entry name" value="ARM-type_fold"/>
</dbReference>
<accession>A0A8H5BNY3</accession>
<name>A0A8H5BNY3_9AGAR</name>
<feature type="region of interest" description="Disordered" evidence="1">
    <location>
        <begin position="426"/>
        <end position="503"/>
    </location>
</feature>
<feature type="compositionally biased region" description="Basic and acidic residues" evidence="1">
    <location>
        <begin position="536"/>
        <end position="546"/>
    </location>
</feature>
<feature type="compositionally biased region" description="Basic and acidic residues" evidence="1">
    <location>
        <begin position="567"/>
        <end position="578"/>
    </location>
</feature>
<dbReference type="Pfam" id="PF07927">
    <property type="entry name" value="HicA_toxin"/>
    <property type="match status" value="1"/>
</dbReference>
<dbReference type="InterPro" id="IPR012933">
    <property type="entry name" value="HicA_mRNA_interferase"/>
</dbReference>
<reference evidence="2 3" key="1">
    <citation type="journal article" date="2020" name="ISME J.">
        <title>Uncovering the hidden diversity of litter-decomposition mechanisms in mushroom-forming fungi.</title>
        <authorList>
            <person name="Floudas D."/>
            <person name="Bentzer J."/>
            <person name="Ahren D."/>
            <person name="Johansson T."/>
            <person name="Persson P."/>
            <person name="Tunlid A."/>
        </authorList>
    </citation>
    <scope>NUCLEOTIDE SEQUENCE [LARGE SCALE GENOMIC DNA]</scope>
    <source>
        <strain evidence="2 3">CBS 175.51</strain>
    </source>
</reference>
<comment type="caution">
    <text evidence="2">The sequence shown here is derived from an EMBL/GenBank/DDBJ whole genome shotgun (WGS) entry which is preliminary data.</text>
</comment>
<feature type="compositionally biased region" description="Basic and acidic residues" evidence="1">
    <location>
        <begin position="600"/>
        <end position="613"/>
    </location>
</feature>
<gene>
    <name evidence="2" type="ORF">D9611_000310</name>
</gene>
<feature type="region of interest" description="Disordered" evidence="1">
    <location>
        <begin position="1"/>
        <end position="33"/>
    </location>
</feature>
<feature type="compositionally biased region" description="Basic residues" evidence="1">
    <location>
        <begin position="630"/>
        <end position="644"/>
    </location>
</feature>
<feature type="region of interest" description="Disordered" evidence="1">
    <location>
        <begin position="814"/>
        <end position="838"/>
    </location>
</feature>
<proteinExistence type="predicted"/>
<dbReference type="OrthoDB" id="2922289at2759"/>
<feature type="region of interest" description="Disordered" evidence="1">
    <location>
        <begin position="522"/>
        <end position="686"/>
    </location>
</feature>
<organism evidence="2 3">
    <name type="scientific">Ephemerocybe angulata</name>
    <dbReference type="NCBI Taxonomy" id="980116"/>
    <lineage>
        <taxon>Eukaryota</taxon>
        <taxon>Fungi</taxon>
        <taxon>Dikarya</taxon>
        <taxon>Basidiomycota</taxon>
        <taxon>Agaricomycotina</taxon>
        <taxon>Agaricomycetes</taxon>
        <taxon>Agaricomycetidae</taxon>
        <taxon>Agaricales</taxon>
        <taxon>Agaricineae</taxon>
        <taxon>Psathyrellaceae</taxon>
        <taxon>Ephemerocybe</taxon>
    </lineage>
</organism>